<evidence type="ECO:0000313" key="3">
    <source>
        <dbReference type="Proteomes" id="UP001492380"/>
    </source>
</evidence>
<feature type="compositionally biased region" description="Low complexity" evidence="1">
    <location>
        <begin position="385"/>
        <end position="394"/>
    </location>
</feature>
<feature type="compositionally biased region" description="Basic and acidic residues" evidence="1">
    <location>
        <begin position="299"/>
        <end position="309"/>
    </location>
</feature>
<gene>
    <name evidence="2" type="ORF">HDK90DRAFT_531569</name>
</gene>
<evidence type="ECO:0000313" key="2">
    <source>
        <dbReference type="EMBL" id="KAK8244547.1"/>
    </source>
</evidence>
<name>A0ABR1Z0Q0_9PEZI</name>
<feature type="compositionally biased region" description="Low complexity" evidence="1">
    <location>
        <begin position="81"/>
        <end position="94"/>
    </location>
</feature>
<sequence length="660" mass="70849">MPPKRTRATQSRNTRATTASDATSISGKRSGVSTRDQNFHDDSTNNGDARRVQAPARNGRGARTERGQREEPEEDYMMTGALPADSSDEAPAPAQKVPGPARPRGRLGRKVVRNDAQSQALEALKRRMEEEQGKKTGNDATAPISAAAALAERKKRRTSGASADGSVAVESPAHGSVHRAEESSPAVASVSPPRGRQRQVVPSSAVKAQGTPMAENSVLALSKFKRRPRQPSILRMVGATSDVENNDNDNDDTEDLTLNYSLGDFEPDHESTPLHLQKGRKSMGGESEARTSSSRKRKFQELEFEHNEGSEIQVPASSPPVLPQNHMVVIESSSEHLYSDASDLPQHVPDTQDPLPGEEEDPLPEDAGEPVGHGTPNIYSETQAPPRSSSSSPPLDELDDQPEATPEAPKNRRSRRQPQPIKATQDDPDSSSASDSNDDTETPARTRKRSTRSKSKAPASKPNSKSKKQRPITTSALASLLPRRRRPQRQRGNAADPFDIPSSTSGDDNDDAATRNIEAQELSSDEDELAHDPPPRQRGKSKSATATTKSKRPADSTRRKGKAAGGGDAAAAPSKKRGAGGRPSKTYGLARVSSDKENQNADGEDVDAEGRNTDGEEGEGGGVKEDLAKVAQKFAEIDKWEMEFESVSAEAGAGASSPWR</sequence>
<feature type="compositionally biased region" description="Low complexity" evidence="1">
    <location>
        <begin position="140"/>
        <end position="150"/>
    </location>
</feature>
<feature type="compositionally biased region" description="Low complexity" evidence="1">
    <location>
        <begin position="183"/>
        <end position="193"/>
    </location>
</feature>
<organism evidence="2 3">
    <name type="scientific">Phyllosticta capitalensis</name>
    <dbReference type="NCBI Taxonomy" id="121624"/>
    <lineage>
        <taxon>Eukaryota</taxon>
        <taxon>Fungi</taxon>
        <taxon>Dikarya</taxon>
        <taxon>Ascomycota</taxon>
        <taxon>Pezizomycotina</taxon>
        <taxon>Dothideomycetes</taxon>
        <taxon>Dothideomycetes incertae sedis</taxon>
        <taxon>Botryosphaeriales</taxon>
        <taxon>Phyllostictaceae</taxon>
        <taxon>Phyllosticta</taxon>
    </lineage>
</organism>
<feature type="compositionally biased region" description="Basic and acidic residues" evidence="1">
    <location>
        <begin position="123"/>
        <end position="137"/>
    </location>
</feature>
<accession>A0ABR1Z0Q0</accession>
<feature type="compositionally biased region" description="Acidic residues" evidence="1">
    <location>
        <begin position="356"/>
        <end position="368"/>
    </location>
</feature>
<feature type="compositionally biased region" description="Basic and acidic residues" evidence="1">
    <location>
        <begin position="37"/>
        <end position="51"/>
    </location>
</feature>
<dbReference type="EMBL" id="JBBWRZ010000002">
    <property type="protein sequence ID" value="KAK8244547.1"/>
    <property type="molecule type" value="Genomic_DNA"/>
</dbReference>
<feature type="compositionally biased region" description="Acidic residues" evidence="1">
    <location>
        <begin position="244"/>
        <end position="255"/>
    </location>
</feature>
<feature type="compositionally biased region" description="Polar residues" evidence="1">
    <location>
        <begin position="8"/>
        <end position="36"/>
    </location>
</feature>
<dbReference type="Proteomes" id="UP001492380">
    <property type="component" value="Unassembled WGS sequence"/>
</dbReference>
<feature type="compositionally biased region" description="Basic residues" evidence="1">
    <location>
        <begin position="445"/>
        <end position="455"/>
    </location>
</feature>
<keyword evidence="3" id="KW-1185">Reference proteome</keyword>
<protein>
    <submittedName>
        <fullName evidence="2">Uncharacterized protein</fullName>
    </submittedName>
</protein>
<evidence type="ECO:0000256" key="1">
    <source>
        <dbReference type="SAM" id="MobiDB-lite"/>
    </source>
</evidence>
<reference evidence="2 3" key="1">
    <citation type="submission" date="2024-04" db="EMBL/GenBank/DDBJ databases">
        <title>Phyllosticta paracitricarpa is synonymous to the EU quarantine fungus P. citricarpa based on phylogenomic analyses.</title>
        <authorList>
            <consortium name="Lawrence Berkeley National Laboratory"/>
            <person name="Van Ingen-Buijs V.A."/>
            <person name="Van Westerhoven A.C."/>
            <person name="Haridas S."/>
            <person name="Skiadas P."/>
            <person name="Martin F."/>
            <person name="Groenewald J.Z."/>
            <person name="Crous P.W."/>
            <person name="Seidl M.F."/>
        </authorList>
    </citation>
    <scope>NUCLEOTIDE SEQUENCE [LARGE SCALE GENOMIC DNA]</scope>
    <source>
        <strain evidence="2 3">CBS 123374</strain>
    </source>
</reference>
<comment type="caution">
    <text evidence="2">The sequence shown here is derived from an EMBL/GenBank/DDBJ whole genome shotgun (WGS) entry which is preliminary data.</text>
</comment>
<feature type="region of interest" description="Disordered" evidence="1">
    <location>
        <begin position="1"/>
        <end position="626"/>
    </location>
</feature>
<proteinExistence type="predicted"/>